<dbReference type="EMBL" id="JARACI010000897">
    <property type="protein sequence ID" value="MDD9206486.1"/>
    <property type="molecule type" value="Genomic_DNA"/>
</dbReference>
<evidence type="ECO:0000313" key="1">
    <source>
        <dbReference type="EMBL" id="MDD9206486.1"/>
    </source>
</evidence>
<accession>A0ABT5U047</accession>
<dbReference type="Proteomes" id="UP001165561">
    <property type="component" value="Unassembled WGS sequence"/>
</dbReference>
<gene>
    <name evidence="1" type="ORF">PU560_08390</name>
</gene>
<evidence type="ECO:0000313" key="2">
    <source>
        <dbReference type="Proteomes" id="UP001165561"/>
    </source>
</evidence>
<sequence>DGDAGGGEFVQEFMTLTGAALDDGTVDVELVVDGTADPATCASDASDVPTADGCMTLSLAGTTLTDSYGTIVPTDIEIETELENGAHPGWYTAYDAGDGPNVGLGFDLTVTPVVLTAPRTADDCKDGGYEDFEFTNQGQCVASVRANGNAGK</sequence>
<keyword evidence="2" id="KW-1185">Reference proteome</keyword>
<organism evidence="1 2">
    <name type="scientific">Georgenia halotolerans</name>
    <dbReference type="NCBI Taxonomy" id="3028317"/>
    <lineage>
        <taxon>Bacteria</taxon>
        <taxon>Bacillati</taxon>
        <taxon>Actinomycetota</taxon>
        <taxon>Actinomycetes</taxon>
        <taxon>Micrococcales</taxon>
        <taxon>Bogoriellaceae</taxon>
        <taxon>Georgenia</taxon>
    </lineage>
</organism>
<comment type="caution">
    <text evidence="1">The sequence shown here is derived from an EMBL/GenBank/DDBJ whole genome shotgun (WGS) entry which is preliminary data.</text>
</comment>
<reference evidence="1" key="1">
    <citation type="submission" date="2023-02" db="EMBL/GenBank/DDBJ databases">
        <title>Georgenia sp.10Sc9-8, isolated from a soil sample collected from the Taklamakan desert.</title>
        <authorList>
            <person name="Liu S."/>
        </authorList>
    </citation>
    <scope>NUCLEOTIDE SEQUENCE</scope>
    <source>
        <strain evidence="1">10Sc9-8</strain>
    </source>
</reference>
<name>A0ABT5U047_9MICO</name>
<feature type="non-terminal residue" evidence="1">
    <location>
        <position position="1"/>
    </location>
</feature>
<protein>
    <submittedName>
        <fullName evidence="1">Uncharacterized protein</fullName>
    </submittedName>
</protein>
<proteinExistence type="predicted"/>